<accession>A0A8S3TY98</accession>
<gene>
    <name evidence="1" type="ORF">MEDL_51387</name>
</gene>
<proteinExistence type="predicted"/>
<comment type="caution">
    <text evidence="1">The sequence shown here is derived from an EMBL/GenBank/DDBJ whole genome shotgun (WGS) entry which is preliminary data.</text>
</comment>
<dbReference type="OrthoDB" id="426210at2759"/>
<protein>
    <submittedName>
        <fullName evidence="1">Uncharacterized protein</fullName>
    </submittedName>
</protein>
<name>A0A8S3TY98_MYTED</name>
<evidence type="ECO:0000313" key="2">
    <source>
        <dbReference type="Proteomes" id="UP000683360"/>
    </source>
</evidence>
<evidence type="ECO:0000313" key="1">
    <source>
        <dbReference type="EMBL" id="CAG2239000.1"/>
    </source>
</evidence>
<reference evidence="1" key="1">
    <citation type="submission" date="2021-03" db="EMBL/GenBank/DDBJ databases">
        <authorList>
            <person name="Bekaert M."/>
        </authorList>
    </citation>
    <scope>NUCLEOTIDE SEQUENCE</scope>
</reference>
<sequence length="181" mass="21031">MLCKVCNKHQSHGSNGSQTWSTVGYKLLRKDKIQIHQDREHHKCAITLDMAHTIDDMASNMSPGAQKAVKDALTENRHSTRVNSNKIIHQRFKTSLRKNSFSVRIAKLWNKLPDKVTKAPSINSFKNRLDRYWEYEEIYYSDYRAELTGSSIRNNGDNIQLYESGEEEPVRILYRKTSLSK</sequence>
<keyword evidence="2" id="KW-1185">Reference proteome</keyword>
<dbReference type="AlphaFoldDB" id="A0A8S3TY98"/>
<dbReference type="Proteomes" id="UP000683360">
    <property type="component" value="Unassembled WGS sequence"/>
</dbReference>
<organism evidence="1 2">
    <name type="scientific">Mytilus edulis</name>
    <name type="common">Blue mussel</name>
    <dbReference type="NCBI Taxonomy" id="6550"/>
    <lineage>
        <taxon>Eukaryota</taxon>
        <taxon>Metazoa</taxon>
        <taxon>Spiralia</taxon>
        <taxon>Lophotrochozoa</taxon>
        <taxon>Mollusca</taxon>
        <taxon>Bivalvia</taxon>
        <taxon>Autobranchia</taxon>
        <taxon>Pteriomorphia</taxon>
        <taxon>Mytilida</taxon>
        <taxon>Mytiloidea</taxon>
        <taxon>Mytilidae</taxon>
        <taxon>Mytilinae</taxon>
        <taxon>Mytilus</taxon>
    </lineage>
</organism>
<dbReference type="EMBL" id="CAJPWZ010002500">
    <property type="protein sequence ID" value="CAG2239000.1"/>
    <property type="molecule type" value="Genomic_DNA"/>
</dbReference>